<protein>
    <submittedName>
        <fullName evidence="2">Uncharacterized protein</fullName>
    </submittedName>
</protein>
<keyword evidence="1" id="KW-1133">Transmembrane helix</keyword>
<accession>A0A4R6XY12</accession>
<evidence type="ECO:0000256" key="1">
    <source>
        <dbReference type="SAM" id="Phobius"/>
    </source>
</evidence>
<comment type="caution">
    <text evidence="2">The sequence shown here is derived from an EMBL/GenBank/DDBJ whole genome shotgun (WGS) entry which is preliminary data.</text>
</comment>
<dbReference type="RefSeq" id="WP_099018177.1">
    <property type="nucleotide sequence ID" value="NZ_NIHB01000001.1"/>
</dbReference>
<evidence type="ECO:0000313" key="2">
    <source>
        <dbReference type="EMBL" id="TDR23164.1"/>
    </source>
</evidence>
<sequence>MILRSVSKHVRDQNWFAVFLDFMIVVIGVFIGIQVSNWNEQLVGEKQAQVLLKRVHHDLNNDTLSITAELDYQSAVRKYAMTAIDALNGVNSVSDEQFVIGAYQATQMNNAWSNRATYNEMLSTGQINLIQDEALKAQIFGYYAVDFSTAAFVTIMAPYREFIRGHLPVAIQDAIKAQCGDETFQVANTFSSKLPPTCDLDFPDEALHEAANLLRSLPDMLFNLQFQIAVNDTKVANYLNFVKESEKLIAAIEDYQP</sequence>
<organism evidence="2 3">
    <name type="scientific">Marinicella litoralis</name>
    <dbReference type="NCBI Taxonomy" id="644220"/>
    <lineage>
        <taxon>Bacteria</taxon>
        <taxon>Pseudomonadati</taxon>
        <taxon>Pseudomonadota</taxon>
        <taxon>Gammaproteobacteria</taxon>
        <taxon>Lysobacterales</taxon>
        <taxon>Marinicellaceae</taxon>
        <taxon>Marinicella</taxon>
    </lineage>
</organism>
<feature type="transmembrane region" description="Helical" evidence="1">
    <location>
        <begin position="15"/>
        <end position="33"/>
    </location>
</feature>
<dbReference type="EMBL" id="SNZB01000001">
    <property type="protein sequence ID" value="TDR23164.1"/>
    <property type="molecule type" value="Genomic_DNA"/>
</dbReference>
<keyword evidence="1" id="KW-0812">Transmembrane</keyword>
<proteinExistence type="predicted"/>
<keyword evidence="3" id="KW-1185">Reference proteome</keyword>
<gene>
    <name evidence="2" type="ORF">C8D91_0022</name>
</gene>
<dbReference type="Pfam" id="PF19578">
    <property type="entry name" value="DUF6090"/>
    <property type="match status" value="1"/>
</dbReference>
<keyword evidence="1" id="KW-0472">Membrane</keyword>
<reference evidence="2 3" key="1">
    <citation type="submission" date="2019-03" db="EMBL/GenBank/DDBJ databases">
        <title>Genomic Encyclopedia of Type Strains, Phase IV (KMG-IV): sequencing the most valuable type-strain genomes for metagenomic binning, comparative biology and taxonomic classification.</title>
        <authorList>
            <person name="Goeker M."/>
        </authorList>
    </citation>
    <scope>NUCLEOTIDE SEQUENCE [LARGE SCALE GENOMIC DNA]</scope>
    <source>
        <strain evidence="2 3">DSM 25488</strain>
    </source>
</reference>
<evidence type="ECO:0000313" key="3">
    <source>
        <dbReference type="Proteomes" id="UP000295724"/>
    </source>
</evidence>
<dbReference type="OrthoDB" id="6388784at2"/>
<dbReference type="InterPro" id="IPR045749">
    <property type="entry name" value="DUF6090"/>
</dbReference>
<dbReference type="Proteomes" id="UP000295724">
    <property type="component" value="Unassembled WGS sequence"/>
</dbReference>
<dbReference type="AlphaFoldDB" id="A0A4R6XY12"/>
<name>A0A4R6XY12_9GAMM</name>